<dbReference type="PANTHER" id="PTHR11214">
    <property type="entry name" value="BETA-1,3-N-ACETYLGLUCOSAMINYLTRANSFERASE"/>
    <property type="match status" value="1"/>
</dbReference>
<reference evidence="12" key="1">
    <citation type="journal article" date="2010" name="PLoS Negl. Trop. Dis.">
        <title>The genome sequence of Trypanosoma brucei gambiense, causative agent of chronic human african trypanosomiasis.</title>
        <authorList>
            <person name="Jackson A.P."/>
            <person name="Sanders M."/>
            <person name="Berry A."/>
            <person name="McQuillan J."/>
            <person name="Aslett M.A."/>
            <person name="Quail M.A."/>
            <person name="Chukualim B."/>
            <person name="Capewell P."/>
            <person name="MacLeod A."/>
            <person name="Melville S.E."/>
            <person name="Gibson W."/>
            <person name="Barry J.D."/>
            <person name="Berriman M."/>
            <person name="Hertz-Fowler C."/>
        </authorList>
    </citation>
    <scope>NUCLEOTIDE SEQUENCE [LARGE SCALE GENOMIC DNA]</scope>
    <source>
        <strain evidence="12">MHOM/CI/86/DAL972</strain>
    </source>
</reference>
<evidence type="ECO:0000256" key="2">
    <source>
        <dbReference type="ARBA" id="ARBA00008661"/>
    </source>
</evidence>
<evidence type="ECO:0000256" key="6">
    <source>
        <dbReference type="ARBA" id="ARBA00022968"/>
    </source>
</evidence>
<dbReference type="GeneID" id="23863973"/>
<dbReference type="OrthoDB" id="250117at2759"/>
<dbReference type="KEGG" id="tbg:TbgDal_VIII7390"/>
<name>C9ZWK7_TRYB9</name>
<sequence length="396" mass="45316">MRTRRRRSQVYAFTLAVLIAISCLVVCCDLFFLSVIHLPLEEEKASAPINVDECLRLTPPSAVSIWKEREFVVIVGIPSVDRDEWQKRRNLQRRTCWQYAGVATLENNFTGELLPLYLLAPHQLNGYEISESLRDEASRTNDVVMLPTNDVCSFSRRKIGEGGSWGVESELVMSRKTFLWLQFAVTAFPNVSYIVKGDDDVFVRVPQYLADLRVMPRNGLYMGRVYGATFFWRSGGIPFAAGYFTTFSRDVAEAVASYRPLERLLKAPYSIWRMRQYLSMSVLHEDVMTALVLQDKIRYKGLIIVDAAPCHFHNAGKKGIRASLIDEYVVVHHIKENDYGVLMNHFADIAVQPKPSKVMWRSENYAVMQCFATLRLRRSALLALLSALDTTFRRHP</sequence>
<dbReference type="PROSITE" id="PS51257">
    <property type="entry name" value="PROKAR_LIPOPROTEIN"/>
    <property type="match status" value="1"/>
</dbReference>
<dbReference type="Proteomes" id="UP000002316">
    <property type="component" value="Chromosome 8"/>
</dbReference>
<dbReference type="VEuPathDB" id="TriTrypDB:Tbg972.8.7390"/>
<keyword evidence="4 11" id="KW-0808">Transferase</keyword>
<comment type="subcellular location">
    <subcellularLocation>
        <location evidence="1 10">Golgi apparatus membrane</location>
        <topology evidence="1 10">Single-pass type II membrane protein</topology>
    </subcellularLocation>
</comment>
<dbReference type="GO" id="GO:0016758">
    <property type="term" value="F:hexosyltransferase activity"/>
    <property type="evidence" value="ECO:0007669"/>
    <property type="project" value="InterPro"/>
</dbReference>
<organism evidence="11 12">
    <name type="scientific">Trypanosoma brucei gambiense (strain MHOM/CI/86/DAL972)</name>
    <dbReference type="NCBI Taxonomy" id="679716"/>
    <lineage>
        <taxon>Eukaryota</taxon>
        <taxon>Discoba</taxon>
        <taxon>Euglenozoa</taxon>
        <taxon>Kinetoplastea</taxon>
        <taxon>Metakinetoplastina</taxon>
        <taxon>Trypanosomatida</taxon>
        <taxon>Trypanosomatidae</taxon>
        <taxon>Trypanosoma</taxon>
    </lineage>
</organism>
<feature type="transmembrane region" description="Helical" evidence="10">
    <location>
        <begin position="12"/>
        <end position="36"/>
    </location>
</feature>
<gene>
    <name evidence="11" type="ORF">TbgDal_VIII7390</name>
</gene>
<evidence type="ECO:0000256" key="4">
    <source>
        <dbReference type="ARBA" id="ARBA00022679"/>
    </source>
</evidence>
<keyword evidence="8 10" id="KW-0333">Golgi apparatus</keyword>
<evidence type="ECO:0000256" key="10">
    <source>
        <dbReference type="RuleBase" id="RU363063"/>
    </source>
</evidence>
<dbReference type="PANTHER" id="PTHR11214:SF351">
    <property type="entry name" value="BETA-1,3-GALACTOSYLTRANSFERASE PVG3"/>
    <property type="match status" value="1"/>
</dbReference>
<evidence type="ECO:0000256" key="1">
    <source>
        <dbReference type="ARBA" id="ARBA00004323"/>
    </source>
</evidence>
<evidence type="ECO:0000256" key="3">
    <source>
        <dbReference type="ARBA" id="ARBA00022676"/>
    </source>
</evidence>
<dbReference type="EMBL" id="FN554971">
    <property type="protein sequence ID" value="CBH13796.1"/>
    <property type="molecule type" value="Genomic_DNA"/>
</dbReference>
<dbReference type="CAZy" id="GT67">
    <property type="family name" value="Glycosyltransferase Family 67"/>
</dbReference>
<evidence type="ECO:0000256" key="5">
    <source>
        <dbReference type="ARBA" id="ARBA00022692"/>
    </source>
</evidence>
<dbReference type="Gene3D" id="3.90.550.50">
    <property type="match status" value="1"/>
</dbReference>
<evidence type="ECO:0000256" key="7">
    <source>
        <dbReference type="ARBA" id="ARBA00022989"/>
    </source>
</evidence>
<dbReference type="InterPro" id="IPR002659">
    <property type="entry name" value="Glyco_trans_31"/>
</dbReference>
<dbReference type="EC" id="2.4.1.-" evidence="10"/>
<keyword evidence="3 10" id="KW-0328">Glycosyltransferase</keyword>
<evidence type="ECO:0000256" key="9">
    <source>
        <dbReference type="ARBA" id="ARBA00023136"/>
    </source>
</evidence>
<comment type="similarity">
    <text evidence="2 10">Belongs to the glycosyltransferase 31 family.</text>
</comment>
<keyword evidence="7 10" id="KW-1133">Transmembrane helix</keyword>
<keyword evidence="9 10" id="KW-0472">Membrane</keyword>
<proteinExistence type="inferred from homology"/>
<dbReference type="AlphaFoldDB" id="C9ZWK7"/>
<dbReference type="GO" id="GO:0000139">
    <property type="term" value="C:Golgi membrane"/>
    <property type="evidence" value="ECO:0007669"/>
    <property type="project" value="UniProtKB-SubCell"/>
</dbReference>
<protein>
    <recommendedName>
        <fullName evidence="10">Hexosyltransferase</fullName>
        <ecNumber evidence="10">2.4.1.-</ecNumber>
    </recommendedName>
</protein>
<evidence type="ECO:0000313" key="11">
    <source>
        <dbReference type="EMBL" id="CBH13796.1"/>
    </source>
</evidence>
<evidence type="ECO:0000256" key="8">
    <source>
        <dbReference type="ARBA" id="ARBA00023034"/>
    </source>
</evidence>
<accession>C9ZWK7</accession>
<evidence type="ECO:0000313" key="12">
    <source>
        <dbReference type="Proteomes" id="UP000002316"/>
    </source>
</evidence>
<dbReference type="RefSeq" id="XP_011776072.1">
    <property type="nucleotide sequence ID" value="XM_011777770.1"/>
</dbReference>
<keyword evidence="6 10" id="KW-0735">Signal-anchor</keyword>
<keyword evidence="5 10" id="KW-0812">Transmembrane</keyword>